<comment type="caution">
    <text evidence="21">The sequence shown here is derived from an EMBL/GenBank/DDBJ whole genome shotgun (WGS) entry which is preliminary data.</text>
</comment>
<comment type="catalytic activity">
    <reaction evidence="15">
        <text>L-threonyl-[protein] + ATP = O-phospho-L-threonyl-[protein] + ADP + H(+)</text>
        <dbReference type="Rhea" id="RHEA:46608"/>
        <dbReference type="Rhea" id="RHEA-COMP:11060"/>
        <dbReference type="Rhea" id="RHEA-COMP:11605"/>
        <dbReference type="ChEBI" id="CHEBI:15378"/>
        <dbReference type="ChEBI" id="CHEBI:30013"/>
        <dbReference type="ChEBI" id="CHEBI:30616"/>
        <dbReference type="ChEBI" id="CHEBI:61977"/>
        <dbReference type="ChEBI" id="CHEBI:456216"/>
        <dbReference type="EC" id="2.7.11.1"/>
    </reaction>
</comment>
<keyword evidence="4" id="KW-0808">Transferase</keyword>
<keyword evidence="11 18" id="KW-1133">Transmembrane helix</keyword>
<keyword evidence="13" id="KW-0325">Glycoprotein</keyword>
<name>A0A922FWB1_CARIL</name>
<evidence type="ECO:0000256" key="3">
    <source>
        <dbReference type="ARBA" id="ARBA00004906"/>
    </source>
</evidence>
<keyword evidence="10" id="KW-0862">Zinc</keyword>
<keyword evidence="7 19" id="KW-0732">Signal</keyword>
<evidence type="ECO:0000256" key="13">
    <source>
        <dbReference type="ARBA" id="ARBA00023180"/>
    </source>
</evidence>
<evidence type="ECO:0000256" key="6">
    <source>
        <dbReference type="ARBA" id="ARBA00022723"/>
    </source>
</evidence>
<dbReference type="InterPro" id="IPR025287">
    <property type="entry name" value="WAK_GUB"/>
</dbReference>
<evidence type="ECO:0000256" key="16">
    <source>
        <dbReference type="ARBA" id="ARBA00048679"/>
    </source>
</evidence>
<evidence type="ECO:0000256" key="7">
    <source>
        <dbReference type="ARBA" id="ARBA00022729"/>
    </source>
</evidence>
<comment type="pathway">
    <text evidence="3">Protein modification; protein ubiquitination.</text>
</comment>
<evidence type="ECO:0000256" key="18">
    <source>
        <dbReference type="SAM" id="Phobius"/>
    </source>
</evidence>
<feature type="transmembrane region" description="Helical" evidence="18">
    <location>
        <begin position="251"/>
        <end position="276"/>
    </location>
</feature>
<feature type="signal peptide" evidence="19">
    <location>
        <begin position="1"/>
        <end position="30"/>
    </location>
</feature>
<evidence type="ECO:0000256" key="12">
    <source>
        <dbReference type="ARBA" id="ARBA00023136"/>
    </source>
</evidence>
<evidence type="ECO:0000256" key="1">
    <source>
        <dbReference type="ARBA" id="ARBA00000900"/>
    </source>
</evidence>
<dbReference type="GO" id="GO:0016020">
    <property type="term" value="C:membrane"/>
    <property type="evidence" value="ECO:0007669"/>
    <property type="project" value="UniProtKB-SubCell"/>
</dbReference>
<dbReference type="Pfam" id="PF14380">
    <property type="entry name" value="WAK_assoc"/>
    <property type="match status" value="1"/>
</dbReference>
<proteinExistence type="inferred from homology"/>
<keyword evidence="12 18" id="KW-0472">Membrane</keyword>
<evidence type="ECO:0000256" key="9">
    <source>
        <dbReference type="ARBA" id="ARBA00022786"/>
    </source>
</evidence>
<keyword evidence="5 18" id="KW-0812">Transmembrane</keyword>
<comment type="similarity">
    <text evidence="14">Belongs to the RING-type zinc finger family. ATL subfamily.</text>
</comment>
<keyword evidence="8 17" id="KW-0863">Zinc-finger</keyword>
<protein>
    <recommendedName>
        <fullName evidence="20">RING-type domain-containing protein</fullName>
    </recommendedName>
</protein>
<dbReference type="InterPro" id="IPR032872">
    <property type="entry name" value="WAK_assoc_C"/>
</dbReference>
<evidence type="ECO:0000313" key="21">
    <source>
        <dbReference type="EMBL" id="KAG6730294.1"/>
    </source>
</evidence>
<dbReference type="PROSITE" id="PS50089">
    <property type="entry name" value="ZF_RING_2"/>
    <property type="match status" value="1"/>
</dbReference>
<dbReference type="Pfam" id="PF13639">
    <property type="entry name" value="zf-RING_2"/>
    <property type="match status" value="1"/>
</dbReference>
<dbReference type="InterPro" id="IPR046948">
    <property type="entry name" value="ATL20-22-like"/>
</dbReference>
<feature type="domain" description="RING-type" evidence="20">
    <location>
        <begin position="337"/>
        <end position="379"/>
    </location>
</feature>
<keyword evidence="9" id="KW-0833">Ubl conjugation pathway</keyword>
<dbReference type="SMART" id="SM00184">
    <property type="entry name" value="RING"/>
    <property type="match status" value="1"/>
</dbReference>
<accession>A0A922FWB1</accession>
<evidence type="ECO:0000256" key="4">
    <source>
        <dbReference type="ARBA" id="ARBA00022679"/>
    </source>
</evidence>
<evidence type="ECO:0000256" key="14">
    <source>
        <dbReference type="ARBA" id="ARBA00024209"/>
    </source>
</evidence>
<evidence type="ECO:0000256" key="2">
    <source>
        <dbReference type="ARBA" id="ARBA00004167"/>
    </source>
</evidence>
<dbReference type="Pfam" id="PF13947">
    <property type="entry name" value="GUB_WAK_bind"/>
    <property type="match status" value="1"/>
</dbReference>
<evidence type="ECO:0000256" key="10">
    <source>
        <dbReference type="ARBA" id="ARBA00022833"/>
    </source>
</evidence>
<evidence type="ECO:0000256" key="15">
    <source>
        <dbReference type="ARBA" id="ARBA00047899"/>
    </source>
</evidence>
<keyword evidence="6" id="KW-0479">Metal-binding</keyword>
<dbReference type="GO" id="GO:0061630">
    <property type="term" value="F:ubiquitin protein ligase activity"/>
    <property type="evidence" value="ECO:0007669"/>
    <property type="project" value="UniProtKB-EC"/>
</dbReference>
<dbReference type="AlphaFoldDB" id="A0A922FWB1"/>
<feature type="chain" id="PRO_5037863600" description="RING-type domain-containing protein" evidence="19">
    <location>
        <begin position="31"/>
        <end position="395"/>
    </location>
</feature>
<evidence type="ECO:0000313" key="22">
    <source>
        <dbReference type="Proteomes" id="UP000811246"/>
    </source>
</evidence>
<comment type="catalytic activity">
    <reaction evidence="16">
        <text>L-seryl-[protein] + ATP = O-phospho-L-seryl-[protein] + ADP + H(+)</text>
        <dbReference type="Rhea" id="RHEA:17989"/>
        <dbReference type="Rhea" id="RHEA-COMP:9863"/>
        <dbReference type="Rhea" id="RHEA-COMP:11604"/>
        <dbReference type="ChEBI" id="CHEBI:15378"/>
        <dbReference type="ChEBI" id="CHEBI:29999"/>
        <dbReference type="ChEBI" id="CHEBI:30616"/>
        <dbReference type="ChEBI" id="CHEBI:83421"/>
        <dbReference type="ChEBI" id="CHEBI:456216"/>
        <dbReference type="EC" id="2.7.11.1"/>
    </reaction>
</comment>
<dbReference type="Proteomes" id="UP000811246">
    <property type="component" value="Chromosome 1"/>
</dbReference>
<dbReference type="InterPro" id="IPR001841">
    <property type="entry name" value="Znf_RING"/>
</dbReference>
<organism evidence="21 22">
    <name type="scientific">Carya illinoinensis</name>
    <name type="common">Pecan</name>
    <dbReference type="NCBI Taxonomy" id="32201"/>
    <lineage>
        <taxon>Eukaryota</taxon>
        <taxon>Viridiplantae</taxon>
        <taxon>Streptophyta</taxon>
        <taxon>Embryophyta</taxon>
        <taxon>Tracheophyta</taxon>
        <taxon>Spermatophyta</taxon>
        <taxon>Magnoliopsida</taxon>
        <taxon>eudicotyledons</taxon>
        <taxon>Gunneridae</taxon>
        <taxon>Pentapetalae</taxon>
        <taxon>rosids</taxon>
        <taxon>fabids</taxon>
        <taxon>Fagales</taxon>
        <taxon>Juglandaceae</taxon>
        <taxon>Carya</taxon>
    </lineage>
</organism>
<gene>
    <name evidence="21" type="ORF">I3842_01G073000</name>
</gene>
<evidence type="ECO:0000256" key="11">
    <source>
        <dbReference type="ARBA" id="ARBA00022989"/>
    </source>
</evidence>
<evidence type="ECO:0000256" key="8">
    <source>
        <dbReference type="ARBA" id="ARBA00022771"/>
    </source>
</evidence>
<evidence type="ECO:0000259" key="20">
    <source>
        <dbReference type="PROSITE" id="PS50089"/>
    </source>
</evidence>
<dbReference type="PANTHER" id="PTHR46279">
    <property type="entry name" value="RING/U-BOX SUPERFAMILY PROTEIN"/>
    <property type="match status" value="1"/>
</dbReference>
<dbReference type="PANTHER" id="PTHR46279:SF2">
    <property type="entry name" value="RING-H2 FINGER PROTEIN ATL21A-RELATED"/>
    <property type="match status" value="1"/>
</dbReference>
<reference evidence="21" key="1">
    <citation type="submission" date="2021-01" db="EMBL/GenBank/DDBJ databases">
        <authorList>
            <person name="Lovell J.T."/>
            <person name="Bentley N."/>
            <person name="Bhattarai G."/>
            <person name="Jenkins J.W."/>
            <person name="Sreedasyam A."/>
            <person name="Alarcon Y."/>
            <person name="Bock C."/>
            <person name="Boston L."/>
            <person name="Carlson J."/>
            <person name="Cervantes K."/>
            <person name="Clermont K."/>
            <person name="Krom N."/>
            <person name="Kubenka K."/>
            <person name="Mamidi S."/>
            <person name="Mattison C."/>
            <person name="Monteros M."/>
            <person name="Pisani C."/>
            <person name="Plott C."/>
            <person name="Rajasekar S."/>
            <person name="Rhein H.S."/>
            <person name="Rohla C."/>
            <person name="Song M."/>
            <person name="Hilaire R.S."/>
            <person name="Shu S."/>
            <person name="Wells L."/>
            <person name="Wang X."/>
            <person name="Webber J."/>
            <person name="Heerema R.J."/>
            <person name="Klein P."/>
            <person name="Conner P."/>
            <person name="Grauke L."/>
            <person name="Grimwood J."/>
            <person name="Schmutz J."/>
            <person name="Randall J.J."/>
        </authorList>
    </citation>
    <scope>NUCLEOTIDE SEQUENCE</scope>
    <source>
        <tissue evidence="21">Leaf</tissue>
    </source>
</reference>
<evidence type="ECO:0000256" key="19">
    <source>
        <dbReference type="SAM" id="SignalP"/>
    </source>
</evidence>
<dbReference type="GO" id="GO:0030247">
    <property type="term" value="F:polysaccharide binding"/>
    <property type="evidence" value="ECO:0007669"/>
    <property type="project" value="InterPro"/>
</dbReference>
<dbReference type="EMBL" id="CM031825">
    <property type="protein sequence ID" value="KAG6730294.1"/>
    <property type="molecule type" value="Genomic_DNA"/>
</dbReference>
<evidence type="ECO:0000256" key="17">
    <source>
        <dbReference type="PROSITE-ProRule" id="PRU00175"/>
    </source>
</evidence>
<comment type="catalytic activity">
    <reaction evidence="1">
        <text>S-ubiquitinyl-[E2 ubiquitin-conjugating enzyme]-L-cysteine + [acceptor protein]-L-lysine = [E2 ubiquitin-conjugating enzyme]-L-cysteine + N(6)-ubiquitinyl-[acceptor protein]-L-lysine.</text>
        <dbReference type="EC" id="2.3.2.27"/>
    </reaction>
</comment>
<dbReference type="GO" id="GO:0008270">
    <property type="term" value="F:zinc ion binding"/>
    <property type="evidence" value="ECO:0007669"/>
    <property type="project" value="UniProtKB-KW"/>
</dbReference>
<evidence type="ECO:0000256" key="5">
    <source>
        <dbReference type="ARBA" id="ARBA00022692"/>
    </source>
</evidence>
<sequence length="395" mass="44016">MFSGFSPFKVMFTVADHLFLVLFLLPIMQAQQPCPLSDMCGRKSMPIRFPFQLHHEVYQEGQNNSCGYRGFNLSCNTRGKTVLRLPNSGDFFVRMIDYEMQMIKLYDPDNCLPRRLLQFNLSGSPFVPAFSLEYTFFSCPSQSTKPGFIAMDCLSNSTTSYFATPSVRTLANSPSPTCNIITTLEVPVTERDLFYDGFSADLNEDLQLTWSIPDCGKCEEQGLFCGFKSNSSQEIGCLSTVSGRLSNGLRVFRIICFTIALPAMTCVIGVACFACFTDRGRRNTTIARHRNSSQGIVAVSAQPTIVVMGLDESTIQSYEKVVLGESRRLPGPNDGTCSICLSEYCTKDILRCIPDCKHCFHADCIDEWLRMNSTCPVCRNSPSPAHDDHATLNNV</sequence>
<dbReference type="CDD" id="cd16461">
    <property type="entry name" value="RING-H2_EL5-like"/>
    <property type="match status" value="1"/>
</dbReference>
<comment type="subcellular location">
    <subcellularLocation>
        <location evidence="2">Membrane</location>
        <topology evidence="2">Single-pass membrane protein</topology>
    </subcellularLocation>
</comment>